<sequence length="96" mass="10888">MGFRTCNLLVPKSRPYHKATEAQYSLQSTSAAIKADDDIGKTVNVGEIVSNRGNLRRIGNKRRCCFRREKKSTPSPNTEREEMHKDLRVDVPSLGR</sequence>
<feature type="compositionally biased region" description="Basic and acidic residues" evidence="1">
    <location>
        <begin position="78"/>
        <end position="89"/>
    </location>
</feature>
<dbReference type="AlphaFoldDB" id="A0A4Y2EJB1"/>
<organism evidence="2 3">
    <name type="scientific">Araneus ventricosus</name>
    <name type="common">Orbweaver spider</name>
    <name type="synonym">Epeira ventricosa</name>
    <dbReference type="NCBI Taxonomy" id="182803"/>
    <lineage>
        <taxon>Eukaryota</taxon>
        <taxon>Metazoa</taxon>
        <taxon>Ecdysozoa</taxon>
        <taxon>Arthropoda</taxon>
        <taxon>Chelicerata</taxon>
        <taxon>Arachnida</taxon>
        <taxon>Araneae</taxon>
        <taxon>Araneomorphae</taxon>
        <taxon>Entelegynae</taxon>
        <taxon>Araneoidea</taxon>
        <taxon>Araneidae</taxon>
        <taxon>Araneus</taxon>
    </lineage>
</organism>
<name>A0A4Y2EJB1_ARAVE</name>
<keyword evidence="3" id="KW-1185">Reference proteome</keyword>
<accession>A0A4Y2EJB1</accession>
<feature type="region of interest" description="Disordered" evidence="1">
    <location>
        <begin position="67"/>
        <end position="96"/>
    </location>
</feature>
<dbReference type="EMBL" id="BGPR01000599">
    <property type="protein sequence ID" value="GBM27975.1"/>
    <property type="molecule type" value="Genomic_DNA"/>
</dbReference>
<gene>
    <name evidence="2" type="ORF">AVEN_20586_1</name>
</gene>
<evidence type="ECO:0000256" key="1">
    <source>
        <dbReference type="SAM" id="MobiDB-lite"/>
    </source>
</evidence>
<comment type="caution">
    <text evidence="2">The sequence shown here is derived from an EMBL/GenBank/DDBJ whole genome shotgun (WGS) entry which is preliminary data.</text>
</comment>
<evidence type="ECO:0000313" key="2">
    <source>
        <dbReference type="EMBL" id="GBM27975.1"/>
    </source>
</evidence>
<reference evidence="2 3" key="1">
    <citation type="journal article" date="2019" name="Sci. Rep.">
        <title>Orb-weaving spider Araneus ventricosus genome elucidates the spidroin gene catalogue.</title>
        <authorList>
            <person name="Kono N."/>
            <person name="Nakamura H."/>
            <person name="Ohtoshi R."/>
            <person name="Moran D.A.P."/>
            <person name="Shinohara A."/>
            <person name="Yoshida Y."/>
            <person name="Fujiwara M."/>
            <person name="Mori M."/>
            <person name="Tomita M."/>
            <person name="Arakawa K."/>
        </authorList>
    </citation>
    <scope>NUCLEOTIDE SEQUENCE [LARGE SCALE GENOMIC DNA]</scope>
</reference>
<protein>
    <submittedName>
        <fullName evidence="2">Uncharacterized protein</fullName>
    </submittedName>
</protein>
<evidence type="ECO:0000313" key="3">
    <source>
        <dbReference type="Proteomes" id="UP000499080"/>
    </source>
</evidence>
<dbReference type="Proteomes" id="UP000499080">
    <property type="component" value="Unassembled WGS sequence"/>
</dbReference>
<proteinExistence type="predicted"/>